<feature type="active site" description="Nucleophile" evidence="9">
    <location>
        <position position="30"/>
    </location>
</feature>
<dbReference type="FunFam" id="3.40.30.10:FF:000001">
    <property type="entry name" value="Thioredoxin"/>
    <property type="match status" value="1"/>
</dbReference>
<sequence>MNNLTTETFDQTIATGVHLVDFWAPWCGPCRMQNPILDELTSEMTSDQVQISKINVDEQGPLAARFGIQSIPTLLVFKDGQMVERLMGVQPKQKLQAVLNSFVD</sequence>
<evidence type="ECO:0000313" key="13">
    <source>
        <dbReference type="Proteomes" id="UP000622610"/>
    </source>
</evidence>
<dbReference type="GO" id="GO:0045454">
    <property type="term" value="P:cell redox homeostasis"/>
    <property type="evidence" value="ECO:0007669"/>
    <property type="project" value="TreeGrafter"/>
</dbReference>
<feature type="site" description="Contributes to redox potential value" evidence="9">
    <location>
        <position position="29"/>
    </location>
</feature>
<accession>A0A917JEH7</accession>
<feature type="site" description="Contributes to redox potential value" evidence="9">
    <location>
        <position position="28"/>
    </location>
</feature>
<keyword evidence="13" id="KW-1185">Reference proteome</keyword>
<evidence type="ECO:0000256" key="5">
    <source>
        <dbReference type="ARBA" id="ARBA00023157"/>
    </source>
</evidence>
<evidence type="ECO:0000259" key="11">
    <source>
        <dbReference type="PROSITE" id="PS51352"/>
    </source>
</evidence>
<dbReference type="PANTHER" id="PTHR45663">
    <property type="entry name" value="GEO12009P1"/>
    <property type="match status" value="1"/>
</dbReference>
<evidence type="ECO:0000256" key="1">
    <source>
        <dbReference type="ARBA" id="ARBA00008987"/>
    </source>
</evidence>
<feature type="site" description="Deprotonates C-terminal active site Cys" evidence="9">
    <location>
        <position position="21"/>
    </location>
</feature>
<keyword evidence="5 10" id="KW-1015">Disulfide bond</keyword>
<comment type="similarity">
    <text evidence="1 8">Belongs to the thioredoxin family.</text>
</comment>
<dbReference type="GO" id="GO:0005829">
    <property type="term" value="C:cytosol"/>
    <property type="evidence" value="ECO:0007669"/>
    <property type="project" value="TreeGrafter"/>
</dbReference>
<evidence type="ECO:0000256" key="8">
    <source>
        <dbReference type="PIRNR" id="PIRNR000077"/>
    </source>
</evidence>
<dbReference type="InterPro" id="IPR036249">
    <property type="entry name" value="Thioredoxin-like_sf"/>
</dbReference>
<dbReference type="PROSITE" id="PS51352">
    <property type="entry name" value="THIOREDOXIN_2"/>
    <property type="match status" value="1"/>
</dbReference>
<evidence type="ECO:0000256" key="10">
    <source>
        <dbReference type="PIRSR" id="PIRSR000077-4"/>
    </source>
</evidence>
<protein>
    <recommendedName>
        <fullName evidence="2 7">Thioredoxin</fullName>
    </recommendedName>
</protein>
<gene>
    <name evidence="12" type="primary">trxA</name>
    <name evidence="12" type="ORF">GCM10011482_10370</name>
</gene>
<dbReference type="Gene3D" id="3.40.30.10">
    <property type="entry name" value="Glutaredoxin"/>
    <property type="match status" value="1"/>
</dbReference>
<evidence type="ECO:0000313" key="12">
    <source>
        <dbReference type="EMBL" id="GGI65383.1"/>
    </source>
</evidence>
<dbReference type="InterPro" id="IPR005746">
    <property type="entry name" value="Thioredoxin"/>
</dbReference>
<name>A0A917JEH7_9ENTE</name>
<dbReference type="PANTHER" id="PTHR45663:SF11">
    <property type="entry name" value="GEO12009P1"/>
    <property type="match status" value="1"/>
</dbReference>
<feature type="disulfide bond" description="Redox-active" evidence="10">
    <location>
        <begin position="27"/>
        <end position="30"/>
    </location>
</feature>
<dbReference type="NCBIfam" id="TIGR01068">
    <property type="entry name" value="thioredoxin"/>
    <property type="match status" value="1"/>
</dbReference>
<evidence type="ECO:0000256" key="3">
    <source>
        <dbReference type="ARBA" id="ARBA00022448"/>
    </source>
</evidence>
<evidence type="ECO:0000256" key="2">
    <source>
        <dbReference type="ARBA" id="ARBA00020570"/>
    </source>
</evidence>
<evidence type="ECO:0000256" key="9">
    <source>
        <dbReference type="PIRSR" id="PIRSR000077-1"/>
    </source>
</evidence>
<dbReference type="PRINTS" id="PR00421">
    <property type="entry name" value="THIOREDOXIN"/>
</dbReference>
<dbReference type="PIRSF" id="PIRSF000077">
    <property type="entry name" value="Thioredoxin"/>
    <property type="match status" value="1"/>
</dbReference>
<keyword evidence="6 10" id="KW-0676">Redox-active center</keyword>
<evidence type="ECO:0000256" key="6">
    <source>
        <dbReference type="ARBA" id="ARBA00023284"/>
    </source>
</evidence>
<proteinExistence type="inferred from homology"/>
<feature type="active site" description="Nucleophile" evidence="9">
    <location>
        <position position="27"/>
    </location>
</feature>
<comment type="caution">
    <text evidence="12">The sequence shown here is derived from an EMBL/GenBank/DDBJ whole genome shotgun (WGS) entry which is preliminary data.</text>
</comment>
<keyword evidence="3" id="KW-0813">Transport</keyword>
<feature type="domain" description="Thioredoxin" evidence="11">
    <location>
        <begin position="1"/>
        <end position="104"/>
    </location>
</feature>
<evidence type="ECO:0000256" key="7">
    <source>
        <dbReference type="NCBIfam" id="TIGR01068"/>
    </source>
</evidence>
<reference evidence="12" key="2">
    <citation type="submission" date="2020-09" db="EMBL/GenBank/DDBJ databases">
        <authorList>
            <person name="Sun Q."/>
            <person name="Sedlacek I."/>
        </authorList>
    </citation>
    <scope>NUCLEOTIDE SEQUENCE</scope>
    <source>
        <strain evidence="12">CCM 8433</strain>
    </source>
</reference>
<keyword evidence="4" id="KW-0249">Electron transport</keyword>
<reference evidence="12" key="1">
    <citation type="journal article" date="2014" name="Int. J. Syst. Evol. Microbiol.">
        <title>Complete genome sequence of Corynebacterium casei LMG S-19264T (=DSM 44701T), isolated from a smear-ripened cheese.</title>
        <authorList>
            <consortium name="US DOE Joint Genome Institute (JGI-PGF)"/>
            <person name="Walter F."/>
            <person name="Albersmeier A."/>
            <person name="Kalinowski J."/>
            <person name="Ruckert C."/>
        </authorList>
    </citation>
    <scope>NUCLEOTIDE SEQUENCE</scope>
    <source>
        <strain evidence="12">CCM 8433</strain>
    </source>
</reference>
<dbReference type="PROSITE" id="PS00194">
    <property type="entry name" value="THIOREDOXIN_1"/>
    <property type="match status" value="1"/>
</dbReference>
<dbReference type="InterPro" id="IPR013766">
    <property type="entry name" value="Thioredoxin_domain"/>
</dbReference>
<organism evidence="12 13">
    <name type="scientific">Enterococcus alcedinis</name>
    <dbReference type="NCBI Taxonomy" id="1274384"/>
    <lineage>
        <taxon>Bacteria</taxon>
        <taxon>Bacillati</taxon>
        <taxon>Bacillota</taxon>
        <taxon>Bacilli</taxon>
        <taxon>Lactobacillales</taxon>
        <taxon>Enterococcaceae</taxon>
        <taxon>Enterococcus</taxon>
    </lineage>
</organism>
<dbReference type="GO" id="GO:0015035">
    <property type="term" value="F:protein-disulfide reductase activity"/>
    <property type="evidence" value="ECO:0007669"/>
    <property type="project" value="UniProtKB-UniRule"/>
</dbReference>
<dbReference type="CDD" id="cd02947">
    <property type="entry name" value="TRX_family"/>
    <property type="match status" value="1"/>
</dbReference>
<dbReference type="AlphaFoldDB" id="A0A917JEH7"/>
<evidence type="ECO:0000256" key="4">
    <source>
        <dbReference type="ARBA" id="ARBA00022982"/>
    </source>
</evidence>
<dbReference type="EMBL" id="BMDT01000003">
    <property type="protein sequence ID" value="GGI65383.1"/>
    <property type="molecule type" value="Genomic_DNA"/>
</dbReference>
<dbReference type="Pfam" id="PF00085">
    <property type="entry name" value="Thioredoxin"/>
    <property type="match status" value="1"/>
</dbReference>
<dbReference type="SUPFAM" id="SSF52833">
    <property type="entry name" value="Thioredoxin-like"/>
    <property type="match status" value="1"/>
</dbReference>
<dbReference type="InterPro" id="IPR017937">
    <property type="entry name" value="Thioredoxin_CS"/>
</dbReference>
<dbReference type="Proteomes" id="UP000622610">
    <property type="component" value="Unassembled WGS sequence"/>
</dbReference>
<dbReference type="RefSeq" id="WP_188367221.1">
    <property type="nucleotide sequence ID" value="NZ_BMDT01000003.1"/>
</dbReference>